<reference evidence="1" key="1">
    <citation type="submission" date="2012-04" db="EMBL/GenBank/DDBJ databases">
        <title>The Genome Sequence of Loa loa.</title>
        <authorList>
            <consortium name="The Broad Institute Genome Sequencing Platform"/>
            <consortium name="Broad Institute Genome Sequencing Center for Infectious Disease"/>
            <person name="Nutman T.B."/>
            <person name="Fink D.L."/>
            <person name="Russ C."/>
            <person name="Young S."/>
            <person name="Zeng Q."/>
            <person name="Gargeya S."/>
            <person name="Alvarado L."/>
            <person name="Berlin A."/>
            <person name="Chapman S.B."/>
            <person name="Chen Z."/>
            <person name="Freedman E."/>
            <person name="Gellesch M."/>
            <person name="Goldberg J."/>
            <person name="Griggs A."/>
            <person name="Gujja S."/>
            <person name="Heilman E.R."/>
            <person name="Heiman D."/>
            <person name="Howarth C."/>
            <person name="Mehta T."/>
            <person name="Neiman D."/>
            <person name="Pearson M."/>
            <person name="Roberts A."/>
            <person name="Saif S."/>
            <person name="Shea T."/>
            <person name="Shenoy N."/>
            <person name="Sisk P."/>
            <person name="Stolte C."/>
            <person name="Sykes S."/>
            <person name="White J."/>
            <person name="Yandava C."/>
            <person name="Haas B."/>
            <person name="Henn M.R."/>
            <person name="Nusbaum C."/>
            <person name="Birren B."/>
        </authorList>
    </citation>
    <scope>NUCLEOTIDE SEQUENCE [LARGE SCALE GENOMIC DNA]</scope>
</reference>
<dbReference type="InParanoid" id="A0A1S0U7B8"/>
<protein>
    <submittedName>
        <fullName evidence="1">Uncharacterized protein</fullName>
    </submittedName>
</protein>
<proteinExistence type="predicted"/>
<accession>A0A1S0U7B8</accession>
<dbReference type="RefSeq" id="XP_003138547.1">
    <property type="nucleotide sequence ID" value="XM_003138499.1"/>
</dbReference>
<sequence length="64" mass="7415">MDPKIEMTPSDVHRLLLTLGAEWKDCLRRRWCGGDDWESSVEHCRNVQQGSEASLTRSLQFIIL</sequence>
<dbReference type="GeneID" id="9940349"/>
<organism evidence="1">
    <name type="scientific">Loa loa</name>
    <name type="common">Eye worm</name>
    <name type="synonym">Filaria loa</name>
    <dbReference type="NCBI Taxonomy" id="7209"/>
    <lineage>
        <taxon>Eukaryota</taxon>
        <taxon>Metazoa</taxon>
        <taxon>Ecdysozoa</taxon>
        <taxon>Nematoda</taxon>
        <taxon>Chromadorea</taxon>
        <taxon>Rhabditida</taxon>
        <taxon>Spirurina</taxon>
        <taxon>Spiruromorpha</taxon>
        <taxon>Filarioidea</taxon>
        <taxon>Onchocercidae</taxon>
        <taxon>Loa</taxon>
    </lineage>
</organism>
<dbReference type="KEGG" id="loa:LOAG_02962"/>
<dbReference type="EMBL" id="JH712154">
    <property type="protein sequence ID" value="EFO25525.1"/>
    <property type="molecule type" value="Genomic_DNA"/>
</dbReference>
<gene>
    <name evidence="1" type="ORF">LOAG_02962</name>
</gene>
<name>A0A1S0U7B8_LOALO</name>
<dbReference type="AlphaFoldDB" id="A0A1S0U7B8"/>
<dbReference type="CTD" id="9940349"/>
<evidence type="ECO:0000313" key="1">
    <source>
        <dbReference type="EMBL" id="EFO25525.1"/>
    </source>
</evidence>